<dbReference type="PANTHER" id="PTHR35381:SF1">
    <property type="entry name" value="EF-HAND DOMAIN-CONTAINING PROTEIN"/>
    <property type="match status" value="1"/>
</dbReference>
<protein>
    <recommendedName>
        <fullName evidence="3">EF-hand domain-containing protein</fullName>
    </recommendedName>
</protein>
<proteinExistence type="predicted"/>
<evidence type="ECO:0008006" key="3">
    <source>
        <dbReference type="Google" id="ProtNLM"/>
    </source>
</evidence>
<dbReference type="PANTHER" id="PTHR35381">
    <property type="entry name" value="EF-HAND DOMAIN-CONTAINING PROTEIN"/>
    <property type="match status" value="1"/>
</dbReference>
<keyword evidence="2" id="KW-1185">Reference proteome</keyword>
<gene>
    <name evidence="1" type="ORF">PSON_ATCC_30995.1.T0150223</name>
</gene>
<dbReference type="OrthoDB" id="304760at2759"/>
<dbReference type="Proteomes" id="UP000692954">
    <property type="component" value="Unassembled WGS sequence"/>
</dbReference>
<evidence type="ECO:0000313" key="2">
    <source>
        <dbReference type="Proteomes" id="UP000692954"/>
    </source>
</evidence>
<sequence>MISKNNLEFFDQFLSIFILDNMQEFKIDIMLTPQQLGIQFCEQFGLNLNNLQKVAQNLIRFIQAASEKPQYSQLTKCYEKYFGEREEMGFPFKSSYELSEFLVENKFKFKKSKSQSNLVSMQKENLQQIQKNNVIIQQPNKQLFKNRQNFDEKNRFENLYIQGKLKQIERNKSRQTHIDKLDVIDDNCTFRPNTKINRQNQQSEKINLSTQLKQEKYYKQLFNYLDNDKDGMISKNCIDISKLNLNDQYFGDIVEN</sequence>
<evidence type="ECO:0000313" key="1">
    <source>
        <dbReference type="EMBL" id="CAD8061280.1"/>
    </source>
</evidence>
<dbReference type="AlphaFoldDB" id="A0A8S1KZZ1"/>
<reference evidence="1" key="1">
    <citation type="submission" date="2021-01" db="EMBL/GenBank/DDBJ databases">
        <authorList>
            <consortium name="Genoscope - CEA"/>
            <person name="William W."/>
        </authorList>
    </citation>
    <scope>NUCLEOTIDE SEQUENCE</scope>
</reference>
<organism evidence="1 2">
    <name type="scientific">Paramecium sonneborni</name>
    <dbReference type="NCBI Taxonomy" id="65129"/>
    <lineage>
        <taxon>Eukaryota</taxon>
        <taxon>Sar</taxon>
        <taxon>Alveolata</taxon>
        <taxon>Ciliophora</taxon>
        <taxon>Intramacronucleata</taxon>
        <taxon>Oligohymenophorea</taxon>
        <taxon>Peniculida</taxon>
        <taxon>Parameciidae</taxon>
        <taxon>Paramecium</taxon>
    </lineage>
</organism>
<accession>A0A8S1KZZ1</accession>
<comment type="caution">
    <text evidence="1">The sequence shown here is derived from an EMBL/GenBank/DDBJ whole genome shotgun (WGS) entry which is preliminary data.</text>
</comment>
<dbReference type="EMBL" id="CAJJDN010000015">
    <property type="protein sequence ID" value="CAD8061280.1"/>
    <property type="molecule type" value="Genomic_DNA"/>
</dbReference>
<name>A0A8S1KZZ1_9CILI</name>